<organism evidence="1 2">
    <name type="scientific">Rossellomorea pakistanensis</name>
    <dbReference type="NCBI Taxonomy" id="992288"/>
    <lineage>
        <taxon>Bacteria</taxon>
        <taxon>Bacillati</taxon>
        <taxon>Bacillota</taxon>
        <taxon>Bacilli</taxon>
        <taxon>Bacillales</taxon>
        <taxon>Bacillaceae</taxon>
        <taxon>Rossellomorea</taxon>
    </lineage>
</organism>
<dbReference type="Proteomes" id="UP001646157">
    <property type="component" value="Unassembled WGS sequence"/>
</dbReference>
<evidence type="ECO:0000313" key="1">
    <source>
        <dbReference type="EMBL" id="MBM7585834.1"/>
    </source>
</evidence>
<name>A0ABS2NDE2_9BACI</name>
<reference evidence="1 2" key="1">
    <citation type="submission" date="2021-01" db="EMBL/GenBank/DDBJ databases">
        <title>Genomic Encyclopedia of Type Strains, Phase IV (KMG-IV): sequencing the most valuable type-strain genomes for metagenomic binning, comparative biology and taxonomic classification.</title>
        <authorList>
            <person name="Goeker M."/>
        </authorList>
    </citation>
    <scope>NUCLEOTIDE SEQUENCE [LARGE SCALE GENOMIC DNA]</scope>
    <source>
        <strain evidence="1 2">DSM 24834</strain>
    </source>
</reference>
<sequence length="106" mass="12369">MGRNSGFDDLGKQLKKMERNIKDYENGKEVGFNELFNESFMRKYTDFGNIDNFFEESPFTVETNEDLENIDDSKLDAYVSQTTRFSTWEAMLNEAGKIHLTKKLGF</sequence>
<accession>A0ABS2NDE2</accession>
<proteinExistence type="predicted"/>
<protein>
    <submittedName>
        <fullName evidence="1">Uncharacterized protein</fullName>
    </submittedName>
</protein>
<dbReference type="EMBL" id="JAFBDZ010000002">
    <property type="protein sequence ID" value="MBM7585834.1"/>
    <property type="molecule type" value="Genomic_DNA"/>
</dbReference>
<comment type="caution">
    <text evidence="1">The sequence shown here is derived from an EMBL/GenBank/DDBJ whole genome shotgun (WGS) entry which is preliminary data.</text>
</comment>
<dbReference type="RefSeq" id="WP_205172569.1">
    <property type="nucleotide sequence ID" value="NZ_JAFBDZ010000002.1"/>
</dbReference>
<gene>
    <name evidence="1" type="ORF">JOC86_002376</name>
</gene>
<keyword evidence="2" id="KW-1185">Reference proteome</keyword>
<evidence type="ECO:0000313" key="2">
    <source>
        <dbReference type="Proteomes" id="UP001646157"/>
    </source>
</evidence>